<evidence type="ECO:0000256" key="6">
    <source>
        <dbReference type="RuleBase" id="RU000716"/>
    </source>
</evidence>
<evidence type="ECO:0000313" key="10">
    <source>
        <dbReference type="Proteomes" id="UP001145072"/>
    </source>
</evidence>
<evidence type="ECO:0000313" key="9">
    <source>
        <dbReference type="EMBL" id="MDC3422013.1"/>
    </source>
</evidence>
<feature type="domain" description="RNA polymerase sigma factor 70 region 4 type 2" evidence="8">
    <location>
        <begin position="128"/>
        <end position="177"/>
    </location>
</feature>
<dbReference type="GO" id="GO:0006950">
    <property type="term" value="P:response to stress"/>
    <property type="evidence" value="ECO:0007669"/>
    <property type="project" value="UniProtKB-ARBA"/>
</dbReference>
<keyword evidence="3 6" id="KW-0731">Sigma factor</keyword>
<name>A0A9X3WNT7_9BACI</name>
<dbReference type="InterPro" id="IPR007627">
    <property type="entry name" value="RNA_pol_sigma70_r2"/>
</dbReference>
<dbReference type="Pfam" id="PF04542">
    <property type="entry name" value="Sigma70_r2"/>
    <property type="match status" value="1"/>
</dbReference>
<dbReference type="Gene3D" id="1.10.10.10">
    <property type="entry name" value="Winged helix-like DNA-binding domain superfamily/Winged helix DNA-binding domain"/>
    <property type="match status" value="1"/>
</dbReference>
<dbReference type="GO" id="GO:0003677">
    <property type="term" value="F:DNA binding"/>
    <property type="evidence" value="ECO:0007669"/>
    <property type="project" value="UniProtKB-KW"/>
</dbReference>
<sequence>MISDETKINHDIASDLYQNKEVFIEQLIDDHAKSLINFCYTYVKDWGTAEDLVQDTLIKAYKKMHNLKDLQQSKTWLYSISANTCKDYLRKEASRKRLFTNLIEKLFKSSQVPVEVEDELINKEEANSIEELVLDLPIKYREIIFLYYYKELPTPEIAELLQVSQSTVRTRLVRGRDLLKNQHNRKGGSSE</sequence>
<comment type="caution">
    <text evidence="9">The sequence shown here is derived from an EMBL/GenBank/DDBJ whole genome shotgun (WGS) entry which is preliminary data.</text>
</comment>
<dbReference type="SUPFAM" id="SSF88659">
    <property type="entry name" value="Sigma3 and sigma4 domains of RNA polymerase sigma factors"/>
    <property type="match status" value="1"/>
</dbReference>
<accession>A0A9X3WNT7</accession>
<keyword evidence="5 6" id="KW-0804">Transcription</keyword>
<dbReference type="GO" id="GO:0016987">
    <property type="term" value="F:sigma factor activity"/>
    <property type="evidence" value="ECO:0007669"/>
    <property type="project" value="UniProtKB-KW"/>
</dbReference>
<dbReference type="Gene3D" id="1.10.1740.10">
    <property type="match status" value="1"/>
</dbReference>
<evidence type="ECO:0000259" key="7">
    <source>
        <dbReference type="Pfam" id="PF04542"/>
    </source>
</evidence>
<evidence type="ECO:0000256" key="3">
    <source>
        <dbReference type="ARBA" id="ARBA00023082"/>
    </source>
</evidence>
<dbReference type="Pfam" id="PF08281">
    <property type="entry name" value="Sigma70_r4_2"/>
    <property type="match status" value="1"/>
</dbReference>
<dbReference type="CDD" id="cd06171">
    <property type="entry name" value="Sigma70_r4"/>
    <property type="match status" value="1"/>
</dbReference>
<dbReference type="InterPro" id="IPR000838">
    <property type="entry name" value="RNA_pol_sigma70_ECF_CS"/>
</dbReference>
<dbReference type="NCBIfam" id="TIGR02937">
    <property type="entry name" value="sigma70-ECF"/>
    <property type="match status" value="1"/>
</dbReference>
<dbReference type="InterPro" id="IPR014284">
    <property type="entry name" value="RNA_pol_sigma-70_dom"/>
</dbReference>
<dbReference type="SUPFAM" id="SSF88946">
    <property type="entry name" value="Sigma2 domain of RNA polymerase sigma factors"/>
    <property type="match status" value="1"/>
</dbReference>
<dbReference type="PANTHER" id="PTHR43133">
    <property type="entry name" value="RNA POLYMERASE ECF-TYPE SIGMA FACTO"/>
    <property type="match status" value="1"/>
</dbReference>
<dbReference type="EMBL" id="JAMQJZ010000015">
    <property type="protein sequence ID" value="MDC3422013.1"/>
    <property type="molecule type" value="Genomic_DNA"/>
</dbReference>
<evidence type="ECO:0000256" key="4">
    <source>
        <dbReference type="ARBA" id="ARBA00023125"/>
    </source>
</evidence>
<dbReference type="InterPro" id="IPR013249">
    <property type="entry name" value="RNA_pol_sigma70_r4_t2"/>
</dbReference>
<dbReference type="AlphaFoldDB" id="A0A9X3WNT7"/>
<evidence type="ECO:0000256" key="1">
    <source>
        <dbReference type="ARBA" id="ARBA00010641"/>
    </source>
</evidence>
<dbReference type="GO" id="GO:0006352">
    <property type="term" value="P:DNA-templated transcription initiation"/>
    <property type="evidence" value="ECO:0007669"/>
    <property type="project" value="InterPro"/>
</dbReference>
<gene>
    <name evidence="9" type="ORF">NC661_16705</name>
</gene>
<dbReference type="PANTHER" id="PTHR43133:SF60">
    <property type="entry name" value="RNA POLYMERASE SIGMA FACTOR SIGV"/>
    <property type="match status" value="1"/>
</dbReference>
<dbReference type="Proteomes" id="UP001145072">
    <property type="component" value="Unassembled WGS sequence"/>
</dbReference>
<dbReference type="PROSITE" id="PS01063">
    <property type="entry name" value="SIGMA70_ECF"/>
    <property type="match status" value="1"/>
</dbReference>
<reference evidence="9" key="1">
    <citation type="submission" date="2022-06" db="EMBL/GenBank/DDBJ databases">
        <title>Aquibacillus sp. a new bacterium isolated from soil saline samples.</title>
        <authorList>
            <person name="Galisteo C."/>
            <person name="De La Haba R."/>
            <person name="Sanchez-Porro C."/>
            <person name="Ventosa A."/>
        </authorList>
    </citation>
    <scope>NUCLEOTIDE SEQUENCE</scope>
    <source>
        <strain evidence="9">JCM 12387</strain>
    </source>
</reference>
<organism evidence="9 10">
    <name type="scientific">Aquibacillus koreensis</name>
    <dbReference type="NCBI Taxonomy" id="279446"/>
    <lineage>
        <taxon>Bacteria</taxon>
        <taxon>Bacillati</taxon>
        <taxon>Bacillota</taxon>
        <taxon>Bacilli</taxon>
        <taxon>Bacillales</taxon>
        <taxon>Bacillaceae</taxon>
        <taxon>Aquibacillus</taxon>
    </lineage>
</organism>
<protein>
    <recommendedName>
        <fullName evidence="6">RNA polymerase sigma factor</fullName>
    </recommendedName>
</protein>
<keyword evidence="2 6" id="KW-0805">Transcription regulation</keyword>
<dbReference type="InterPro" id="IPR036388">
    <property type="entry name" value="WH-like_DNA-bd_sf"/>
</dbReference>
<dbReference type="InterPro" id="IPR039425">
    <property type="entry name" value="RNA_pol_sigma-70-like"/>
</dbReference>
<dbReference type="InterPro" id="IPR013324">
    <property type="entry name" value="RNA_pol_sigma_r3/r4-like"/>
</dbReference>
<comment type="similarity">
    <text evidence="1 6">Belongs to the sigma-70 factor family. ECF subfamily.</text>
</comment>
<dbReference type="InterPro" id="IPR013325">
    <property type="entry name" value="RNA_pol_sigma_r2"/>
</dbReference>
<evidence type="ECO:0000256" key="2">
    <source>
        <dbReference type="ARBA" id="ARBA00023015"/>
    </source>
</evidence>
<feature type="domain" description="RNA polymerase sigma-70 region 2" evidence="7">
    <location>
        <begin position="27"/>
        <end position="93"/>
    </location>
</feature>
<proteinExistence type="inferred from homology"/>
<keyword evidence="10" id="KW-1185">Reference proteome</keyword>
<evidence type="ECO:0000259" key="8">
    <source>
        <dbReference type="Pfam" id="PF08281"/>
    </source>
</evidence>
<dbReference type="RefSeq" id="WP_259870310.1">
    <property type="nucleotide sequence ID" value="NZ_JAMQJZ010000015.1"/>
</dbReference>
<evidence type="ECO:0000256" key="5">
    <source>
        <dbReference type="ARBA" id="ARBA00023163"/>
    </source>
</evidence>
<keyword evidence="4 6" id="KW-0238">DNA-binding</keyword>